<dbReference type="InterPro" id="IPR018490">
    <property type="entry name" value="cNMP-bd_dom_sf"/>
</dbReference>
<proteinExistence type="predicted"/>
<dbReference type="InterPro" id="IPR014710">
    <property type="entry name" value="RmlC-like_jellyroll"/>
</dbReference>
<dbReference type="CDD" id="cd00038">
    <property type="entry name" value="CAP_ED"/>
    <property type="match status" value="2"/>
</dbReference>
<gene>
    <name evidence="2" type="ORF">HK103_005298</name>
</gene>
<evidence type="ECO:0000313" key="3">
    <source>
        <dbReference type="Proteomes" id="UP001210925"/>
    </source>
</evidence>
<dbReference type="EMBL" id="JADGKB010000049">
    <property type="protein sequence ID" value="KAJ3256555.1"/>
    <property type="molecule type" value="Genomic_DNA"/>
</dbReference>
<dbReference type="PANTHER" id="PTHR23011">
    <property type="entry name" value="CYCLIC NUCLEOTIDE-BINDING DOMAIN CONTAINING PROTEIN"/>
    <property type="match status" value="1"/>
</dbReference>
<evidence type="ECO:0000259" key="1">
    <source>
        <dbReference type="PROSITE" id="PS50042"/>
    </source>
</evidence>
<protein>
    <recommendedName>
        <fullName evidence="1">Cyclic nucleotide-binding domain-containing protein</fullName>
    </recommendedName>
</protein>
<organism evidence="2 3">
    <name type="scientific">Boothiomyces macroporosus</name>
    <dbReference type="NCBI Taxonomy" id="261099"/>
    <lineage>
        <taxon>Eukaryota</taxon>
        <taxon>Fungi</taxon>
        <taxon>Fungi incertae sedis</taxon>
        <taxon>Chytridiomycota</taxon>
        <taxon>Chytridiomycota incertae sedis</taxon>
        <taxon>Chytridiomycetes</taxon>
        <taxon>Rhizophydiales</taxon>
        <taxon>Terramycetaceae</taxon>
        <taxon>Boothiomyces</taxon>
    </lineage>
</organism>
<keyword evidence="3" id="KW-1185">Reference proteome</keyword>
<sequence>MKLNIAEKLESHLVSSIKKDANGIPEPAGNSKVKTRNLEKHIRKRWFFLYRTQQFAVRLSKAYRSITTSNYSRLTQLPILDAGTLTYMLKTQIVEPSEAYIHQIEASLKEPAFKRSPETVSNLEKVLSLRMPDFARYSSNERNFFCQAMQLEKYPKGTILMKENNPATNFYFLLSGQVEVFKFDNGYKLRVQTTNIGKLDKSGKEYRRTRAAVKDSKKECMCSNNCLFQTINDHKRRLPGSSNLLTKFINNGERALVKQKLESALSSVRIFSNHISILEKISGLFQIYNYPKGEVIHHEGGQTFELSWVIDGKCQIVRSVSFHCKNLNGKQIFSIPSGEKETITELELITQTLKPGDWFPDIPLLPDQPTNLKYLGPEKLHKDSYVQLYTKMPPNDKITYYKYSIKADSPVTIATIPLNDFCEIVPKDLLFKFIFTESNTLYPIKELQIQYLQQQSWNMHKQNIVSEILHK</sequence>
<dbReference type="InterPro" id="IPR000595">
    <property type="entry name" value="cNMP-bd_dom"/>
</dbReference>
<accession>A0AAD5Y7V3</accession>
<reference evidence="2" key="1">
    <citation type="submission" date="2020-05" db="EMBL/GenBank/DDBJ databases">
        <title>Phylogenomic resolution of chytrid fungi.</title>
        <authorList>
            <person name="Stajich J.E."/>
            <person name="Amses K."/>
            <person name="Simmons R."/>
            <person name="Seto K."/>
            <person name="Myers J."/>
            <person name="Bonds A."/>
            <person name="Quandt C.A."/>
            <person name="Barry K."/>
            <person name="Liu P."/>
            <person name="Grigoriev I."/>
            <person name="Longcore J.E."/>
            <person name="James T.Y."/>
        </authorList>
    </citation>
    <scope>NUCLEOTIDE SEQUENCE</scope>
    <source>
        <strain evidence="2">PLAUS21</strain>
    </source>
</reference>
<feature type="domain" description="Cyclic nucleotide-binding" evidence="1">
    <location>
        <begin position="133"/>
        <end position="204"/>
    </location>
</feature>
<dbReference type="AlphaFoldDB" id="A0AAD5Y7V3"/>
<dbReference type="Proteomes" id="UP001210925">
    <property type="component" value="Unassembled WGS sequence"/>
</dbReference>
<name>A0AAD5Y7V3_9FUNG</name>
<dbReference type="Gene3D" id="2.60.120.10">
    <property type="entry name" value="Jelly Rolls"/>
    <property type="match status" value="2"/>
</dbReference>
<evidence type="ECO:0000313" key="2">
    <source>
        <dbReference type="EMBL" id="KAJ3256555.1"/>
    </source>
</evidence>
<dbReference type="PANTHER" id="PTHR23011:SF28">
    <property type="entry name" value="CYCLIC NUCLEOTIDE-BINDING DOMAIN CONTAINING PROTEIN"/>
    <property type="match status" value="1"/>
</dbReference>
<dbReference type="SUPFAM" id="SSF51206">
    <property type="entry name" value="cAMP-binding domain-like"/>
    <property type="match status" value="2"/>
</dbReference>
<comment type="caution">
    <text evidence="2">The sequence shown here is derived from an EMBL/GenBank/DDBJ whole genome shotgun (WGS) entry which is preliminary data.</text>
</comment>
<dbReference type="PROSITE" id="PS50042">
    <property type="entry name" value="CNMP_BINDING_3"/>
    <property type="match status" value="1"/>
</dbReference>